<reference evidence="2 3" key="1">
    <citation type="submission" date="2019-03" db="EMBL/GenBank/DDBJ databases">
        <title>Single cell metagenomics reveals metabolic interactions within the superorganism composed of flagellate Streblomastix strix and complex community of Bacteroidetes bacteria on its surface.</title>
        <authorList>
            <person name="Treitli S.C."/>
            <person name="Kolisko M."/>
            <person name="Husnik F."/>
            <person name="Keeling P."/>
            <person name="Hampl V."/>
        </authorList>
    </citation>
    <scope>NUCLEOTIDE SEQUENCE [LARGE SCALE GENOMIC DNA]</scope>
    <source>
        <strain evidence="2">ST1C</strain>
    </source>
</reference>
<sequence length="607" mass="69667">MSYPNQNFNTPSGRKGSVKEKDSINDSKIITPAREDGNIVRHRYTDSDVERDGQQTPSEHNSKKSENFKYSPQGSVRDKDDVMSNGTDKVDFDNLLERRRRGEEAEEKRRIEIEKKRQEEEQNKRNQQLAEMKIKQNELDQLNVIEDNRANFEIQSSQSESNIEIQQTSSSSYQQSSIANEKRNENQQQTVSFNYQQTIEILLKPIVGSDEQKKELLKKQEYICNEIVFNIKDKDNDEQNQQAINAGVSQQLSYIFETCDISSITFPFIDAFYQIAYSFPKTKILLYEKKNPYPGLLRLIELHQNQDIVLRSMKAFNSILLGGIETTQDYSEHPHFEVICACQGVQKIFSVYQRSTVIKDIKDAASISLGRIFKSKEMPNLMRSEIISHLKSNIYDLDQLKSSQSTAAIIFLAMNQESIDMQLSVEIVKAGIYDALLEIFETREVDTITSHYIKAFGDTIIYTNEDFKLLLVKRKNPYPGLIHLLEIKNNSITNRSPYPALIRLLQIHGIITSNIAQFDGVNKLYSFFTRCLDQITKDVASMCYGVLFSAKTIPDPKIRSEIISYLKSNLNNPIENIREGSMNCIKVLAIDEANRSVIAKDGFKIPK</sequence>
<dbReference type="AlphaFoldDB" id="A0A5J4WMD9"/>
<feature type="region of interest" description="Disordered" evidence="1">
    <location>
        <begin position="1"/>
        <end position="108"/>
    </location>
</feature>
<name>A0A5J4WMD9_9EUKA</name>
<proteinExistence type="predicted"/>
<dbReference type="Proteomes" id="UP000324800">
    <property type="component" value="Unassembled WGS sequence"/>
</dbReference>
<evidence type="ECO:0000313" key="3">
    <source>
        <dbReference type="Proteomes" id="UP000324800"/>
    </source>
</evidence>
<feature type="compositionally biased region" description="Basic and acidic residues" evidence="1">
    <location>
        <begin position="33"/>
        <end position="53"/>
    </location>
</feature>
<gene>
    <name evidence="2" type="ORF">EZS28_008320</name>
</gene>
<dbReference type="EMBL" id="SNRW01001501">
    <property type="protein sequence ID" value="KAA6396154.1"/>
    <property type="molecule type" value="Genomic_DNA"/>
</dbReference>
<evidence type="ECO:0000313" key="2">
    <source>
        <dbReference type="EMBL" id="KAA6396154.1"/>
    </source>
</evidence>
<dbReference type="InterPro" id="IPR016024">
    <property type="entry name" value="ARM-type_fold"/>
</dbReference>
<comment type="caution">
    <text evidence="2">The sequence shown here is derived from an EMBL/GenBank/DDBJ whole genome shotgun (WGS) entry which is preliminary data.</text>
</comment>
<feature type="compositionally biased region" description="Polar residues" evidence="1">
    <location>
        <begin position="1"/>
        <end position="12"/>
    </location>
</feature>
<organism evidence="2 3">
    <name type="scientific">Streblomastix strix</name>
    <dbReference type="NCBI Taxonomy" id="222440"/>
    <lineage>
        <taxon>Eukaryota</taxon>
        <taxon>Metamonada</taxon>
        <taxon>Preaxostyla</taxon>
        <taxon>Oxymonadida</taxon>
        <taxon>Streblomastigidae</taxon>
        <taxon>Streblomastix</taxon>
    </lineage>
</organism>
<feature type="compositionally biased region" description="Basic and acidic residues" evidence="1">
    <location>
        <begin position="76"/>
        <end position="108"/>
    </location>
</feature>
<dbReference type="SUPFAM" id="SSF48371">
    <property type="entry name" value="ARM repeat"/>
    <property type="match status" value="1"/>
</dbReference>
<accession>A0A5J4WMD9</accession>
<protein>
    <submittedName>
        <fullName evidence="2">Uncharacterized protein</fullName>
    </submittedName>
</protein>
<evidence type="ECO:0000256" key="1">
    <source>
        <dbReference type="SAM" id="MobiDB-lite"/>
    </source>
</evidence>
<feature type="compositionally biased region" description="Low complexity" evidence="1">
    <location>
        <begin position="155"/>
        <end position="177"/>
    </location>
</feature>
<feature type="region of interest" description="Disordered" evidence="1">
    <location>
        <begin position="155"/>
        <end position="189"/>
    </location>
</feature>